<dbReference type="AlphaFoldDB" id="A0AAP5BJX5"/>
<comment type="caution">
    <text evidence="2">The sequence shown here is derived from an EMBL/GenBank/DDBJ whole genome shotgun (WGS) entry which is preliminary data.</text>
</comment>
<dbReference type="Proteomes" id="UP001242288">
    <property type="component" value="Unassembled WGS sequence"/>
</dbReference>
<gene>
    <name evidence="2" type="ORF">NIE36_31835</name>
    <name evidence="1" type="ORF">OSB80_31900</name>
</gene>
<evidence type="ECO:0000313" key="4">
    <source>
        <dbReference type="Proteomes" id="UP001242288"/>
    </source>
</evidence>
<keyword evidence="3" id="KW-1185">Reference proteome</keyword>
<proteinExistence type="predicted"/>
<evidence type="ECO:0000313" key="1">
    <source>
        <dbReference type="EMBL" id="MCX4149932.1"/>
    </source>
</evidence>
<dbReference type="Proteomes" id="UP001209412">
    <property type="component" value="Unassembled WGS sequence"/>
</dbReference>
<dbReference type="RefSeq" id="WP_266260726.1">
    <property type="nucleotide sequence ID" value="NZ_JAMXWF010000035.1"/>
</dbReference>
<evidence type="ECO:0000313" key="3">
    <source>
        <dbReference type="Proteomes" id="UP001209412"/>
    </source>
</evidence>
<organism evidence="2 4">
    <name type="scientific">Paraburkholderia madseniana</name>
    <dbReference type="NCBI Taxonomy" id="2599607"/>
    <lineage>
        <taxon>Bacteria</taxon>
        <taxon>Pseudomonadati</taxon>
        <taxon>Pseudomonadota</taxon>
        <taxon>Betaproteobacteria</taxon>
        <taxon>Burkholderiales</taxon>
        <taxon>Burkholderiaceae</taxon>
        <taxon>Paraburkholderia</taxon>
    </lineage>
</organism>
<protein>
    <submittedName>
        <fullName evidence="2">Uncharacterized protein</fullName>
    </submittedName>
</protein>
<sequence length="268" mass="30235">MLLNLIVQLTNSQAGKDVPAGSPWMNDAQVLALKFYYHLTSLHVLVQPVEVVMPQGTASHIDHSSVLVLSRAALETFLTFAHVFGCSESDLREFRHMAWRCAGLLDRQKLQASARLPQSKQRLIDEGASIETLRAEMQAHARWVQYSEKERAAFLKGEWRAGRGWTAIGVEAGFHPVHIRELYSFLCGYSHTSWLSILQIRDARELPQQAAMTAMSVSNACVLMSFFALHYVALFPNAERVLAAYPEASVLVQKWNLRAERVASHYER</sequence>
<reference evidence="2" key="1">
    <citation type="submission" date="2022-06" db="EMBL/GenBank/DDBJ databases">
        <title>PHB producers.</title>
        <authorList>
            <person name="Besaury L."/>
        </authorList>
    </citation>
    <scope>NUCLEOTIDE SEQUENCE</scope>
    <source>
        <strain evidence="2 3">SEWS6</strain>
    </source>
</reference>
<name>A0AAP5BJX5_9BURK</name>
<dbReference type="EMBL" id="JAPKHW010000035">
    <property type="protein sequence ID" value="MCX4149932.1"/>
    <property type="molecule type" value="Genomic_DNA"/>
</dbReference>
<dbReference type="EMBL" id="JAMXWF010000035">
    <property type="protein sequence ID" value="MDQ6411750.1"/>
    <property type="molecule type" value="Genomic_DNA"/>
</dbReference>
<accession>A0AAP5BJX5</accession>
<evidence type="ECO:0000313" key="2">
    <source>
        <dbReference type="EMBL" id="MDQ6411750.1"/>
    </source>
</evidence>